<accession>A0A811L0P7</accession>
<dbReference type="Proteomes" id="UP000783686">
    <property type="component" value="Unassembled WGS sequence"/>
</dbReference>
<dbReference type="Pfam" id="PF00188">
    <property type="entry name" value="CAP"/>
    <property type="match status" value="1"/>
</dbReference>
<dbReference type="SMART" id="SM00198">
    <property type="entry name" value="SCP"/>
    <property type="match status" value="1"/>
</dbReference>
<comment type="caution">
    <text evidence="2">The sequence shown here is derived from an EMBL/GenBank/DDBJ whole genome shotgun (WGS) entry which is preliminary data.</text>
</comment>
<dbReference type="InterPro" id="IPR001283">
    <property type="entry name" value="CRISP-related"/>
</dbReference>
<organism evidence="2 3">
    <name type="scientific">Bursaphelenchus okinawaensis</name>
    <dbReference type="NCBI Taxonomy" id="465554"/>
    <lineage>
        <taxon>Eukaryota</taxon>
        <taxon>Metazoa</taxon>
        <taxon>Ecdysozoa</taxon>
        <taxon>Nematoda</taxon>
        <taxon>Chromadorea</taxon>
        <taxon>Rhabditida</taxon>
        <taxon>Tylenchina</taxon>
        <taxon>Tylenchomorpha</taxon>
        <taxon>Aphelenchoidea</taxon>
        <taxon>Aphelenchoididae</taxon>
        <taxon>Bursaphelenchus</taxon>
    </lineage>
</organism>
<dbReference type="Gene3D" id="3.40.33.10">
    <property type="entry name" value="CAP"/>
    <property type="match status" value="1"/>
</dbReference>
<protein>
    <recommendedName>
        <fullName evidence="1">SCP domain-containing protein</fullName>
    </recommendedName>
</protein>
<feature type="domain" description="SCP" evidence="1">
    <location>
        <begin position="12"/>
        <end position="164"/>
    </location>
</feature>
<dbReference type="EMBL" id="CAJFCW020000004">
    <property type="protein sequence ID" value="CAG9115304.1"/>
    <property type="molecule type" value="Genomic_DNA"/>
</dbReference>
<keyword evidence="3" id="KW-1185">Reference proteome</keyword>
<dbReference type="AlphaFoldDB" id="A0A811L0P7"/>
<dbReference type="EMBL" id="CAJFDH010000004">
    <property type="protein sequence ID" value="CAD5221673.1"/>
    <property type="molecule type" value="Genomic_DNA"/>
</dbReference>
<dbReference type="OrthoDB" id="5845530at2759"/>
<dbReference type="PANTHER" id="PTHR10334">
    <property type="entry name" value="CYSTEINE-RICH SECRETORY PROTEIN-RELATED"/>
    <property type="match status" value="1"/>
</dbReference>
<dbReference type="InterPro" id="IPR014044">
    <property type="entry name" value="CAP_dom"/>
</dbReference>
<dbReference type="PRINTS" id="PR00837">
    <property type="entry name" value="V5TPXLIKE"/>
</dbReference>
<proteinExistence type="predicted"/>
<name>A0A811L0P7_9BILA</name>
<dbReference type="InterPro" id="IPR035940">
    <property type="entry name" value="CAP_sf"/>
</dbReference>
<sequence>MVLYLCAALLPEETELITKLHNQYRLELALGHVKVKGFSIVSAQNHYALNYNFKLEQMAQEHANKCVFMRSSQEKRPNIGENICVYSTDIMYYRAEAVIKDCISTWWNKINFWNPKERVFTVKHYVDNVDQFTAMAWGAATAIGCGISKCDDYRVFFVCNYGPR</sequence>
<dbReference type="InterPro" id="IPR002413">
    <property type="entry name" value="V5_allergen-like"/>
</dbReference>
<reference evidence="2" key="1">
    <citation type="submission" date="2020-09" db="EMBL/GenBank/DDBJ databases">
        <authorList>
            <person name="Kikuchi T."/>
        </authorList>
    </citation>
    <scope>NUCLEOTIDE SEQUENCE</scope>
    <source>
        <strain evidence="2">SH1</strain>
    </source>
</reference>
<dbReference type="SUPFAM" id="SSF55797">
    <property type="entry name" value="PR-1-like"/>
    <property type="match status" value="1"/>
</dbReference>
<evidence type="ECO:0000313" key="3">
    <source>
        <dbReference type="Proteomes" id="UP000614601"/>
    </source>
</evidence>
<evidence type="ECO:0000313" key="2">
    <source>
        <dbReference type="EMBL" id="CAD5221673.1"/>
    </source>
</evidence>
<evidence type="ECO:0000259" key="1">
    <source>
        <dbReference type="SMART" id="SM00198"/>
    </source>
</evidence>
<dbReference type="CDD" id="cd05380">
    <property type="entry name" value="CAP_euk"/>
    <property type="match status" value="1"/>
</dbReference>
<dbReference type="Proteomes" id="UP000614601">
    <property type="component" value="Unassembled WGS sequence"/>
</dbReference>
<dbReference type="PRINTS" id="PR00838">
    <property type="entry name" value="V5ALLERGEN"/>
</dbReference>
<gene>
    <name evidence="2" type="ORF">BOKJ2_LOCUS9562</name>
</gene>